<feature type="compositionally biased region" description="Basic and acidic residues" evidence="1">
    <location>
        <begin position="26"/>
        <end position="42"/>
    </location>
</feature>
<feature type="non-terminal residue" evidence="2">
    <location>
        <position position="1"/>
    </location>
</feature>
<reference evidence="2 3" key="2">
    <citation type="journal article" date="2013" name="Genome Biol. Evol.">
        <title>Genome sequencing of Giardia lamblia genotypes A2 and B isolates (DH and GS) and comparative analysis with the genomes of genotypes A1 and E (WB and Pig).</title>
        <authorList>
            <person name="Adam R.D."/>
            <person name="Dahlstrom E.W."/>
            <person name="Martens C.A."/>
            <person name="Bruno D.P."/>
            <person name="Barbian K.D."/>
            <person name="Ricklefs S.M."/>
            <person name="Hernandez M.M."/>
            <person name="Narla N.P."/>
            <person name="Patel R.B."/>
            <person name="Porcella S.F."/>
            <person name="Nash T.E."/>
        </authorList>
    </citation>
    <scope>NUCLEOTIDE SEQUENCE [LARGE SCALE GENOMIC DNA]</scope>
    <source>
        <strain evidence="2 3">GS</strain>
    </source>
</reference>
<reference evidence="3" key="1">
    <citation type="submission" date="2012-02" db="EMBL/GenBank/DDBJ databases">
        <title>Genome sequencing of Giardia lamblia Genotypes A2 and B isolates (DH and GS) and comparative analysis with the genomes of Genotypes A1 and E (WB and Pig).</title>
        <authorList>
            <person name="Adam R."/>
            <person name="Dahlstrom E."/>
            <person name="Martens C."/>
            <person name="Bruno D."/>
            <person name="Barbian K."/>
            <person name="Porcella S.F."/>
            <person name="Nash T."/>
        </authorList>
    </citation>
    <scope>NUCLEOTIDE SEQUENCE</scope>
    <source>
        <strain evidence="3">GS</strain>
    </source>
</reference>
<accession>V6TSG9</accession>
<evidence type="ECO:0000313" key="2">
    <source>
        <dbReference type="EMBL" id="ESU39975.1"/>
    </source>
</evidence>
<gene>
    <name evidence="2" type="ORF">GSB_155586</name>
</gene>
<dbReference type="EMBL" id="AHHH01000380">
    <property type="protein sequence ID" value="ESU39975.1"/>
    <property type="molecule type" value="Genomic_DNA"/>
</dbReference>
<evidence type="ECO:0000256" key="1">
    <source>
        <dbReference type="SAM" id="MobiDB-lite"/>
    </source>
</evidence>
<name>V6TSG9_GIAIN</name>
<dbReference type="Proteomes" id="UP000018040">
    <property type="component" value="Unassembled WGS sequence"/>
</dbReference>
<feature type="compositionally biased region" description="Polar residues" evidence="1">
    <location>
        <begin position="9"/>
        <end position="24"/>
    </location>
</feature>
<comment type="caution">
    <text evidence="2">The sequence shown here is derived from an EMBL/GenBank/DDBJ whole genome shotgun (WGS) entry which is preliminary data.</text>
</comment>
<dbReference type="AlphaFoldDB" id="V6TSG9"/>
<proteinExistence type="predicted"/>
<feature type="region of interest" description="Disordered" evidence="1">
    <location>
        <begin position="1"/>
        <end position="77"/>
    </location>
</feature>
<organism evidence="2 3">
    <name type="scientific">Giardia intestinalis</name>
    <name type="common">Giardia lamblia</name>
    <dbReference type="NCBI Taxonomy" id="5741"/>
    <lineage>
        <taxon>Eukaryota</taxon>
        <taxon>Metamonada</taxon>
        <taxon>Diplomonadida</taxon>
        <taxon>Hexamitidae</taxon>
        <taxon>Giardiinae</taxon>
        <taxon>Giardia</taxon>
    </lineage>
</organism>
<protein>
    <submittedName>
        <fullName evidence="2">Uncharacterized protein</fullName>
    </submittedName>
</protein>
<sequence>VRKQRPNDTHQPNNPMNTILTICQPSRERPTERQPCAHDSQRRQLRHLKPQQRPASSRETRGRAPSTLFETPAGRPY</sequence>
<evidence type="ECO:0000313" key="3">
    <source>
        <dbReference type="Proteomes" id="UP000018040"/>
    </source>
</evidence>